<reference evidence="1" key="1">
    <citation type="submission" date="2018-11" db="EMBL/GenBank/DDBJ databases">
        <authorList>
            <person name="Sattar A."/>
            <person name="Zunita Z."/>
            <person name="Jalila A."/>
            <person name="Saleha A.A."/>
        </authorList>
    </citation>
    <scope>NUCLEOTIDE SEQUENCE</scope>
    <source>
        <strain evidence="1">F12-74</strain>
    </source>
</reference>
<keyword evidence="1" id="KW-0032">Aminotransferase</keyword>
<dbReference type="EMBL" id="RRZR01000009">
    <property type="protein sequence ID" value="RRR46661.1"/>
    <property type="molecule type" value="Genomic_DNA"/>
</dbReference>
<evidence type="ECO:0000313" key="2">
    <source>
        <dbReference type="Proteomes" id="UP000268891"/>
    </source>
</evidence>
<evidence type="ECO:0000313" key="1">
    <source>
        <dbReference type="EMBL" id="RRR46661.1"/>
    </source>
</evidence>
<sequence>MDLHLELPPGHGRRAALENALRQAIRDGRLAAGERLPSSRALAGQLGLARGTVVEAYSQLVAEGYLRSRQGAVTEVARSPGMPPTPATVPAPTRVVADFRLGRPDLSLFPRAEWLRALRRALHVTPHAELGPLDPRGALRLRTALAGYLGRARGVLTTPERIVICSGFTQGLRLVCDALAVAGATSIAVENPCLPDHRATLAAAGLDSIPLDVDQHGARPDADAAPAAAVLLTPAHQAPMGVTLAADRRSEFVRLATAAGTYLIEDDYDGEFRYDRHPVGALQGLAPEQVVYAGSASKSLAPGLRLGWLALPADLVDAVVEAKRRADRGTDVLAQLALAELIESGALDRHIRRMRRRYRQRRDALVHTLGRAVPAIPLQGIAAGLHAVLVLPEGQSEADVLAAARQRQIALTGLAPFWHGPPKAEGIVLGYGTPAEHEYRRALAHLGQLLGGLASLDEGEAKLEPPRKFGGLASLDGGEAKLEPPKNPRHSR</sequence>
<protein>
    <submittedName>
        <fullName evidence="1">PLP-dependent aminotransferase family protein</fullName>
    </submittedName>
</protein>
<organism evidence="1 2">
    <name type="scientific">Mycolicibacter terrae</name>
    <dbReference type="NCBI Taxonomy" id="1788"/>
    <lineage>
        <taxon>Bacteria</taxon>
        <taxon>Bacillati</taxon>
        <taxon>Actinomycetota</taxon>
        <taxon>Actinomycetes</taxon>
        <taxon>Mycobacteriales</taxon>
        <taxon>Mycobacteriaceae</taxon>
        <taxon>Mycolicibacter</taxon>
    </lineage>
</organism>
<keyword evidence="2" id="KW-1185">Reference proteome</keyword>
<comment type="caution">
    <text evidence="1">The sequence shown here is derived from an EMBL/GenBank/DDBJ whole genome shotgun (WGS) entry which is preliminary data.</text>
</comment>
<keyword evidence="1" id="KW-0808">Transferase</keyword>
<gene>
    <name evidence="1" type="ORF">EHH44_07465</name>
</gene>
<name>A0ACD2EQ71_9MYCO</name>
<accession>A0ACD2EQ71</accession>
<dbReference type="Proteomes" id="UP000268891">
    <property type="component" value="Unassembled WGS sequence"/>
</dbReference>
<proteinExistence type="predicted"/>